<name>A0A511X9M0_9PROT</name>
<keyword evidence="3" id="KW-1185">Reference proteome</keyword>
<accession>A0A511X9M0</accession>
<organism evidence="2 3">
    <name type="scientific">Acetobacter nitrogenifigens DSM 23921 = NBRC 105050</name>
    <dbReference type="NCBI Taxonomy" id="1120919"/>
    <lineage>
        <taxon>Bacteria</taxon>
        <taxon>Pseudomonadati</taxon>
        <taxon>Pseudomonadota</taxon>
        <taxon>Alphaproteobacteria</taxon>
        <taxon>Acetobacterales</taxon>
        <taxon>Acetobacteraceae</taxon>
        <taxon>Acetobacter</taxon>
    </lineage>
</organism>
<dbReference type="RefSeq" id="WP_154660355.1">
    <property type="nucleotide sequence ID" value="NZ_AUBI01000003.1"/>
</dbReference>
<reference evidence="2 3" key="1">
    <citation type="submission" date="2019-07" db="EMBL/GenBank/DDBJ databases">
        <title>Whole genome shotgun sequence of Acetobacter nitrogenifigens NBRC 105050.</title>
        <authorList>
            <person name="Hosoyama A."/>
            <person name="Uohara A."/>
            <person name="Ohji S."/>
            <person name="Ichikawa N."/>
        </authorList>
    </citation>
    <scope>NUCLEOTIDE SEQUENCE [LARGE SCALE GENOMIC DNA]</scope>
    <source>
        <strain evidence="2 3">NBRC 105050</strain>
    </source>
</reference>
<feature type="chain" id="PRO_5021832460" description="Lipoprotein" evidence="1">
    <location>
        <begin position="21"/>
        <end position="52"/>
    </location>
</feature>
<evidence type="ECO:0008006" key="4">
    <source>
        <dbReference type="Google" id="ProtNLM"/>
    </source>
</evidence>
<proteinExistence type="predicted"/>
<dbReference type="EMBL" id="BJYF01000007">
    <property type="protein sequence ID" value="GEN59639.1"/>
    <property type="molecule type" value="Genomic_DNA"/>
</dbReference>
<dbReference type="STRING" id="1120919.GCA_000429165_01248"/>
<dbReference type="PROSITE" id="PS51257">
    <property type="entry name" value="PROKAR_LIPOPROTEIN"/>
    <property type="match status" value="1"/>
</dbReference>
<sequence length="52" mass="5627">MKRVLILALGAMVLSGCSLFGGGDNPKKHLTQKQQWEALGYRDGLQSVKQGP</sequence>
<evidence type="ECO:0000313" key="2">
    <source>
        <dbReference type="EMBL" id="GEN59639.1"/>
    </source>
</evidence>
<gene>
    <name evidence="2" type="ORF">ANI02nite_15230</name>
</gene>
<dbReference type="AlphaFoldDB" id="A0A511X9M0"/>
<protein>
    <recommendedName>
        <fullName evidence="4">Lipoprotein</fullName>
    </recommendedName>
</protein>
<feature type="signal peptide" evidence="1">
    <location>
        <begin position="1"/>
        <end position="20"/>
    </location>
</feature>
<evidence type="ECO:0000313" key="3">
    <source>
        <dbReference type="Proteomes" id="UP000321635"/>
    </source>
</evidence>
<keyword evidence="1" id="KW-0732">Signal</keyword>
<comment type="caution">
    <text evidence="2">The sequence shown here is derived from an EMBL/GenBank/DDBJ whole genome shotgun (WGS) entry which is preliminary data.</text>
</comment>
<dbReference type="Proteomes" id="UP000321635">
    <property type="component" value="Unassembled WGS sequence"/>
</dbReference>
<evidence type="ECO:0000256" key="1">
    <source>
        <dbReference type="SAM" id="SignalP"/>
    </source>
</evidence>